<accession>A0A9W8JM33</accession>
<dbReference type="InterPro" id="IPR011320">
    <property type="entry name" value="RNase_H1_N"/>
</dbReference>
<dbReference type="Proteomes" id="UP001148786">
    <property type="component" value="Unassembled WGS sequence"/>
</dbReference>
<proteinExistence type="predicted"/>
<evidence type="ECO:0000259" key="2">
    <source>
        <dbReference type="Pfam" id="PF01693"/>
    </source>
</evidence>
<reference evidence="3" key="1">
    <citation type="submission" date="2022-07" db="EMBL/GenBank/DDBJ databases">
        <title>Genome Sequence of Agrocybe chaxingu.</title>
        <authorList>
            <person name="Buettner E."/>
        </authorList>
    </citation>
    <scope>NUCLEOTIDE SEQUENCE</scope>
    <source>
        <strain evidence="3">MP-N11</strain>
    </source>
</reference>
<feature type="region of interest" description="Disordered" evidence="1">
    <location>
        <begin position="1"/>
        <end position="42"/>
    </location>
</feature>
<organism evidence="3 4">
    <name type="scientific">Agrocybe chaxingu</name>
    <dbReference type="NCBI Taxonomy" id="84603"/>
    <lineage>
        <taxon>Eukaryota</taxon>
        <taxon>Fungi</taxon>
        <taxon>Dikarya</taxon>
        <taxon>Basidiomycota</taxon>
        <taxon>Agaricomycotina</taxon>
        <taxon>Agaricomycetes</taxon>
        <taxon>Agaricomycetidae</taxon>
        <taxon>Agaricales</taxon>
        <taxon>Agaricineae</taxon>
        <taxon>Strophariaceae</taxon>
        <taxon>Agrocybe</taxon>
    </lineage>
</organism>
<gene>
    <name evidence="3" type="ORF">NLJ89_g11332</name>
</gene>
<sequence length="281" mass="31334">MVPGSTPPAQNIGSWNTGIGRGVRPSVTADSRTHPQNARSRNALDGPHICLYRIPRPEDLVEKRGSKFFIVIRGQDVGIYTAWLQVDVRVRGLKGVSPIFESRLTWAEAVDTYRAAFYDGTIDICPTPHGQFDRPAGFLPSTDGRCGHGILNGMPKKHRSAYIPDPEELKKFNSSKYYVVIRGEEVGIYRSWHEAIVRTETVNRGRSYLKNTWDEALELYTDTYYGKKLKVLPRLSASLTATNHWDHDLVGNGPDENELDNTGSNDDTASALLTCAHGLHI</sequence>
<evidence type="ECO:0000313" key="3">
    <source>
        <dbReference type="EMBL" id="KAJ3491487.1"/>
    </source>
</evidence>
<protein>
    <recommendedName>
        <fullName evidence="2">Ribonuclease H1 N-terminal domain-containing protein</fullName>
    </recommendedName>
</protein>
<evidence type="ECO:0000256" key="1">
    <source>
        <dbReference type="SAM" id="MobiDB-lite"/>
    </source>
</evidence>
<keyword evidence="4" id="KW-1185">Reference proteome</keyword>
<dbReference type="Pfam" id="PF01693">
    <property type="entry name" value="Cauli_VI"/>
    <property type="match status" value="1"/>
</dbReference>
<feature type="domain" description="Ribonuclease H1 N-terminal" evidence="2">
    <location>
        <begin position="176"/>
        <end position="196"/>
    </location>
</feature>
<feature type="compositionally biased region" description="Polar residues" evidence="1">
    <location>
        <begin position="7"/>
        <end position="17"/>
    </location>
</feature>
<comment type="caution">
    <text evidence="3">The sequence shown here is derived from an EMBL/GenBank/DDBJ whole genome shotgun (WGS) entry which is preliminary data.</text>
</comment>
<dbReference type="OrthoDB" id="2675575at2759"/>
<evidence type="ECO:0000313" key="4">
    <source>
        <dbReference type="Proteomes" id="UP001148786"/>
    </source>
</evidence>
<name>A0A9W8JM33_9AGAR</name>
<dbReference type="EMBL" id="JANKHO010002535">
    <property type="protein sequence ID" value="KAJ3491487.1"/>
    <property type="molecule type" value="Genomic_DNA"/>
</dbReference>
<dbReference type="Gene3D" id="3.40.970.10">
    <property type="entry name" value="Ribonuclease H1, N-terminal domain"/>
    <property type="match status" value="1"/>
</dbReference>
<feature type="compositionally biased region" description="Polar residues" evidence="1">
    <location>
        <begin position="28"/>
        <end position="40"/>
    </location>
</feature>
<feature type="region of interest" description="Disordered" evidence="1">
    <location>
        <begin position="246"/>
        <end position="265"/>
    </location>
</feature>
<dbReference type="InterPro" id="IPR037056">
    <property type="entry name" value="RNase_H1_N_sf"/>
</dbReference>
<dbReference type="AlphaFoldDB" id="A0A9W8JM33"/>